<feature type="binding site" evidence="3">
    <location>
        <begin position="29"/>
        <end position="32"/>
    </location>
    <ligand>
        <name>substrate</name>
    </ligand>
</feature>
<gene>
    <name evidence="3" type="primary">rpiA</name>
    <name evidence="4" type="ORF">SAMN05216362_1513</name>
</gene>
<dbReference type="Gene3D" id="3.40.50.1360">
    <property type="match status" value="1"/>
</dbReference>
<dbReference type="EMBL" id="FOES01000051">
    <property type="protein sequence ID" value="SER14310.1"/>
    <property type="molecule type" value="Genomic_DNA"/>
</dbReference>
<proteinExistence type="inferred from homology"/>
<dbReference type="InterPro" id="IPR020672">
    <property type="entry name" value="Ribose5P_isomerase_typA_subgr"/>
</dbReference>
<comment type="pathway">
    <text evidence="3">Carbohydrate degradation; pentose phosphate pathway; D-ribose 5-phosphate from D-ribulose 5-phosphate (non-oxidative stage): step 1/1.</text>
</comment>
<evidence type="ECO:0000313" key="5">
    <source>
        <dbReference type="Proteomes" id="UP000199427"/>
    </source>
</evidence>
<evidence type="ECO:0000256" key="3">
    <source>
        <dbReference type="HAMAP-Rule" id="MF_00170"/>
    </source>
</evidence>
<feature type="binding site" evidence="3">
    <location>
        <begin position="84"/>
        <end position="87"/>
    </location>
    <ligand>
        <name>substrate</name>
    </ligand>
</feature>
<feature type="binding site" evidence="3">
    <location>
        <begin position="97"/>
        <end position="100"/>
    </location>
    <ligand>
        <name>substrate</name>
    </ligand>
</feature>
<dbReference type="GO" id="GO:0004751">
    <property type="term" value="F:ribose-5-phosphate isomerase activity"/>
    <property type="evidence" value="ECO:0007669"/>
    <property type="project" value="UniProtKB-UniRule"/>
</dbReference>
<dbReference type="UniPathway" id="UPA00115">
    <property type="reaction ID" value="UER00412"/>
</dbReference>
<feature type="binding site" evidence="3">
    <location>
        <position position="124"/>
    </location>
    <ligand>
        <name>substrate</name>
    </ligand>
</feature>
<keyword evidence="2 3" id="KW-0413">Isomerase</keyword>
<dbReference type="InterPro" id="IPR037171">
    <property type="entry name" value="NagB/RpiA_transferase-like"/>
</dbReference>
<dbReference type="RefSeq" id="WP_091775783.1">
    <property type="nucleotide sequence ID" value="NZ_FOES01000051.1"/>
</dbReference>
<comment type="similarity">
    <text evidence="3">Belongs to the ribose 5-phosphate isomerase family.</text>
</comment>
<evidence type="ECO:0000313" key="4">
    <source>
        <dbReference type="EMBL" id="SER14310.1"/>
    </source>
</evidence>
<reference evidence="4 5" key="1">
    <citation type="submission" date="2016-10" db="EMBL/GenBank/DDBJ databases">
        <authorList>
            <person name="de Groot N.N."/>
        </authorList>
    </citation>
    <scope>NUCLEOTIDE SEQUENCE [LARGE SCALE GENOMIC DNA]</scope>
    <source>
        <strain evidence="4 5">DSM 21633</strain>
    </source>
</reference>
<dbReference type="STRING" id="571933.SAMN05216362_1513"/>
<comment type="subunit">
    <text evidence="3">Homodimer.</text>
</comment>
<organism evidence="4 5">
    <name type="scientific">Piscibacillus halophilus</name>
    <dbReference type="NCBI Taxonomy" id="571933"/>
    <lineage>
        <taxon>Bacteria</taxon>
        <taxon>Bacillati</taxon>
        <taxon>Bacillota</taxon>
        <taxon>Bacilli</taxon>
        <taxon>Bacillales</taxon>
        <taxon>Bacillaceae</taxon>
        <taxon>Piscibacillus</taxon>
    </lineage>
</organism>
<dbReference type="EC" id="5.3.1.6" evidence="3"/>
<dbReference type="Gene3D" id="3.30.70.260">
    <property type="match status" value="1"/>
</dbReference>
<dbReference type="Proteomes" id="UP000199427">
    <property type="component" value="Unassembled WGS sequence"/>
</dbReference>
<accession>A0A1H9LSD8</accession>
<dbReference type="HAMAP" id="MF_00170">
    <property type="entry name" value="Rib_5P_isom_A"/>
    <property type="match status" value="1"/>
</dbReference>
<dbReference type="NCBIfam" id="NF001924">
    <property type="entry name" value="PRK00702.1"/>
    <property type="match status" value="1"/>
</dbReference>
<dbReference type="OrthoDB" id="5870696at2"/>
<dbReference type="AlphaFoldDB" id="A0A1H9LSD8"/>
<keyword evidence="5" id="KW-1185">Reference proteome</keyword>
<comment type="function">
    <text evidence="3">Catalyzes the reversible conversion of ribose-5-phosphate to ribulose 5-phosphate.</text>
</comment>
<dbReference type="SUPFAM" id="SSF75445">
    <property type="entry name" value="D-ribose-5-phosphate isomerase (RpiA), lid domain"/>
    <property type="match status" value="1"/>
</dbReference>
<dbReference type="FunFam" id="3.40.50.1360:FF:000001">
    <property type="entry name" value="Ribose-5-phosphate isomerase A"/>
    <property type="match status" value="1"/>
</dbReference>
<dbReference type="InterPro" id="IPR004788">
    <property type="entry name" value="Ribose5P_isomerase_type_A"/>
</dbReference>
<protein>
    <recommendedName>
        <fullName evidence="3">Ribose-5-phosphate isomerase A</fullName>
        <ecNumber evidence="3">5.3.1.6</ecNumber>
    </recommendedName>
    <alternativeName>
        <fullName evidence="3">Phosphoriboisomerase A</fullName>
        <shortName evidence="3">PRI</shortName>
    </alternativeName>
</protein>
<dbReference type="PANTHER" id="PTHR43748">
    <property type="entry name" value="RIBOSE-5-PHOSPHATE ISOMERASE 3, CHLOROPLASTIC-RELATED"/>
    <property type="match status" value="1"/>
</dbReference>
<dbReference type="NCBIfam" id="TIGR00021">
    <property type="entry name" value="rpiA"/>
    <property type="match status" value="1"/>
</dbReference>
<comment type="catalytic activity">
    <reaction evidence="1 3">
        <text>aldehydo-D-ribose 5-phosphate = D-ribulose 5-phosphate</text>
        <dbReference type="Rhea" id="RHEA:14657"/>
        <dbReference type="ChEBI" id="CHEBI:58121"/>
        <dbReference type="ChEBI" id="CHEBI:58273"/>
        <dbReference type="EC" id="5.3.1.6"/>
    </reaction>
</comment>
<dbReference type="PANTHER" id="PTHR43748:SF3">
    <property type="entry name" value="RIBOSE-5-PHOSPHATE ISOMERASE 3, CHLOROPLASTIC-RELATED"/>
    <property type="match status" value="1"/>
</dbReference>
<dbReference type="GO" id="GO:0009052">
    <property type="term" value="P:pentose-phosphate shunt, non-oxidative branch"/>
    <property type="evidence" value="ECO:0007669"/>
    <property type="project" value="UniProtKB-UniRule"/>
</dbReference>
<name>A0A1H9LSD8_9BACI</name>
<sequence>MEHVDRQKQMVGEKAVDYIENGMLVGLGSGSTMYYMLKELGKRVKEGLHIRGVPSSIRTENWAKEFGIPLTDFSEVERLDIAIDGADEIDPNFNLIKGGGGSLLREKIVDAAADRFIVVADESKLVNHLGAFPLPVEVVRFGWQLTKKQIEELGCSAVLREIDDEVFVTNNNNYILDCRFDVIKDSEKLHSQLKSLLGVVETGLFFNMADEVIIGRNDGAEVLKREK</sequence>
<evidence type="ECO:0000256" key="1">
    <source>
        <dbReference type="ARBA" id="ARBA00001713"/>
    </source>
</evidence>
<dbReference type="CDD" id="cd01398">
    <property type="entry name" value="RPI_A"/>
    <property type="match status" value="1"/>
</dbReference>
<dbReference type="SUPFAM" id="SSF100950">
    <property type="entry name" value="NagB/RpiA/CoA transferase-like"/>
    <property type="match status" value="1"/>
</dbReference>
<dbReference type="Pfam" id="PF06026">
    <property type="entry name" value="Rib_5-P_isom_A"/>
    <property type="match status" value="1"/>
</dbReference>
<dbReference type="InterPro" id="IPR050262">
    <property type="entry name" value="Ribose-5P_isomerase"/>
</dbReference>
<evidence type="ECO:0000256" key="2">
    <source>
        <dbReference type="ARBA" id="ARBA00023235"/>
    </source>
</evidence>
<feature type="active site" description="Proton acceptor" evidence="3">
    <location>
        <position position="106"/>
    </location>
</feature>